<dbReference type="EMBL" id="PDUD01000017">
    <property type="protein sequence ID" value="PHN06658.1"/>
    <property type="molecule type" value="Genomic_DNA"/>
</dbReference>
<accession>A0A2D0NE28</accession>
<keyword evidence="2" id="KW-1185">Reference proteome</keyword>
<protein>
    <submittedName>
        <fullName evidence="1">Twin-arginine translocation pathway signal protein</fullName>
    </submittedName>
</protein>
<reference evidence="1 2" key="1">
    <citation type="submission" date="2017-10" db="EMBL/GenBank/DDBJ databases">
        <title>The draft genome sequence of Lewinella nigricans NBRC 102662.</title>
        <authorList>
            <person name="Wang K."/>
        </authorList>
    </citation>
    <scope>NUCLEOTIDE SEQUENCE [LARGE SCALE GENOMIC DNA]</scope>
    <source>
        <strain evidence="1 2">NBRC 102662</strain>
    </source>
</reference>
<dbReference type="InterPro" id="IPR027056">
    <property type="entry name" value="Gluconate_2DH_su3"/>
</dbReference>
<evidence type="ECO:0000313" key="1">
    <source>
        <dbReference type="EMBL" id="PHN06658.1"/>
    </source>
</evidence>
<gene>
    <name evidence="1" type="ORF">CRP01_10200</name>
</gene>
<dbReference type="OrthoDB" id="6385145at2"/>
<comment type="caution">
    <text evidence="1">The sequence shown here is derived from an EMBL/GenBank/DDBJ whole genome shotgun (WGS) entry which is preliminary data.</text>
</comment>
<dbReference type="AlphaFoldDB" id="A0A2D0NE28"/>
<name>A0A2D0NE28_FLAN2</name>
<sequence>MTRRDALSRVSLMLGGTIIGSEIFLYGCKPDTVQLSTVEFTPTNIAFLDEVGETILPTTASSPGAKAAEIGEFMKVIVTDCYEKQDQEIFLEGIGKLNEASNAKYSKDFMKLSAEEKTEFLTALDQEANEYNKTKENGAPNHYFSMMKQLTLWGYFSSEVGATQALRYVETPGRWEGCIPYEKGDKAWAI</sequence>
<organism evidence="1 2">
    <name type="scientific">Flavilitoribacter nigricans (strain ATCC 23147 / DSM 23189 / NBRC 102662 / NCIMB 1420 / SS-2)</name>
    <name type="common">Lewinella nigricans</name>
    <dbReference type="NCBI Taxonomy" id="1122177"/>
    <lineage>
        <taxon>Bacteria</taxon>
        <taxon>Pseudomonadati</taxon>
        <taxon>Bacteroidota</taxon>
        <taxon>Saprospiria</taxon>
        <taxon>Saprospirales</taxon>
        <taxon>Lewinellaceae</taxon>
        <taxon>Flavilitoribacter</taxon>
    </lineage>
</organism>
<dbReference type="Proteomes" id="UP000223913">
    <property type="component" value="Unassembled WGS sequence"/>
</dbReference>
<dbReference type="Pfam" id="PF13618">
    <property type="entry name" value="Gluconate_2-dh3"/>
    <property type="match status" value="1"/>
</dbReference>
<proteinExistence type="predicted"/>
<evidence type="ECO:0000313" key="2">
    <source>
        <dbReference type="Proteomes" id="UP000223913"/>
    </source>
</evidence>
<dbReference type="RefSeq" id="WP_099149914.1">
    <property type="nucleotide sequence ID" value="NZ_PDUD01000017.1"/>
</dbReference>